<dbReference type="RefSeq" id="WP_150373629.1">
    <property type="nucleotide sequence ID" value="NZ_CP044065.1"/>
</dbReference>
<dbReference type="Proteomes" id="UP000322822">
    <property type="component" value="Chromosome 1"/>
</dbReference>
<reference evidence="1 2" key="1">
    <citation type="submission" date="2019-09" db="EMBL/GenBank/DDBJ databases">
        <title>FDA dAtabase for Regulatory Grade micrObial Sequences (FDA-ARGOS): Supporting development and validation of Infectious Disease Dx tests.</title>
        <authorList>
            <person name="Sciortino C."/>
            <person name="Tallon L."/>
            <person name="Sadzewicz L."/>
            <person name="Vavikolanu K."/>
            <person name="Mehta A."/>
            <person name="Aluvathingal J."/>
            <person name="Nadendla S."/>
            <person name="Nandy P."/>
            <person name="Geyer C."/>
            <person name="Yan Y."/>
            <person name="Sichtig H."/>
        </authorList>
    </citation>
    <scope>NUCLEOTIDE SEQUENCE [LARGE SCALE GENOMIC DNA]</scope>
    <source>
        <strain evidence="1 2">FDAARGOS_664</strain>
    </source>
</reference>
<accession>A0A5P2H649</accession>
<protein>
    <submittedName>
        <fullName evidence="1">RNA-binding protein</fullName>
    </submittedName>
</protein>
<organism evidence="1 2">
    <name type="scientific">Cupriavidus pauculus</name>
    <dbReference type="NCBI Taxonomy" id="82633"/>
    <lineage>
        <taxon>Bacteria</taxon>
        <taxon>Pseudomonadati</taxon>
        <taxon>Pseudomonadota</taxon>
        <taxon>Betaproteobacteria</taxon>
        <taxon>Burkholderiales</taxon>
        <taxon>Burkholderiaceae</taxon>
        <taxon>Cupriavidus</taxon>
    </lineage>
</organism>
<gene>
    <name evidence="1" type="ORF">FOB72_16835</name>
</gene>
<dbReference type="AlphaFoldDB" id="A0A5P2H649"/>
<dbReference type="GO" id="GO:0003676">
    <property type="term" value="F:nucleic acid binding"/>
    <property type="evidence" value="ECO:0007669"/>
    <property type="project" value="InterPro"/>
</dbReference>
<evidence type="ECO:0000313" key="1">
    <source>
        <dbReference type="EMBL" id="QET03551.1"/>
    </source>
</evidence>
<dbReference type="SUPFAM" id="SSF54928">
    <property type="entry name" value="RNA-binding domain, RBD"/>
    <property type="match status" value="1"/>
</dbReference>
<dbReference type="EMBL" id="CP044065">
    <property type="protein sequence ID" value="QET03551.1"/>
    <property type="molecule type" value="Genomic_DNA"/>
</dbReference>
<sequence length="84" mass="9772">MSRLMLTNIDPDASDDDVHAFLRKYGLPDSNILERLEGDGTRPAVVLTYDDVDAETLHKFSERIHHMYWRGRELVAEVMHDRFA</sequence>
<dbReference type="OrthoDB" id="8853072at2"/>
<evidence type="ECO:0000313" key="2">
    <source>
        <dbReference type="Proteomes" id="UP000322822"/>
    </source>
</evidence>
<name>A0A5P2H649_9BURK</name>
<proteinExistence type="predicted"/>
<dbReference type="InterPro" id="IPR035979">
    <property type="entry name" value="RBD_domain_sf"/>
</dbReference>